<keyword evidence="2" id="KW-0812">Transmembrane</keyword>
<feature type="region of interest" description="Disordered" evidence="1">
    <location>
        <begin position="369"/>
        <end position="415"/>
    </location>
</feature>
<evidence type="ECO:0000256" key="2">
    <source>
        <dbReference type="SAM" id="Phobius"/>
    </source>
</evidence>
<evidence type="ECO:0000256" key="1">
    <source>
        <dbReference type="SAM" id="MobiDB-lite"/>
    </source>
</evidence>
<dbReference type="EMBL" id="JASCIR010000008">
    <property type="protein sequence ID" value="MDI3386987.1"/>
    <property type="molecule type" value="Genomic_DNA"/>
</dbReference>
<feature type="transmembrane region" description="Helical" evidence="2">
    <location>
        <begin position="157"/>
        <end position="179"/>
    </location>
</feature>
<evidence type="ECO:0000313" key="4">
    <source>
        <dbReference type="Proteomes" id="UP001224661"/>
    </source>
</evidence>
<comment type="caution">
    <text evidence="3">The sequence shown here is derived from an EMBL/GenBank/DDBJ whole genome shotgun (WGS) entry which is preliminary data.</text>
</comment>
<feature type="transmembrane region" description="Helical" evidence="2">
    <location>
        <begin position="288"/>
        <end position="307"/>
    </location>
</feature>
<keyword evidence="2" id="KW-0472">Membrane</keyword>
<gene>
    <name evidence="3" type="ORF">QIS99_12370</name>
</gene>
<accession>A0ABT6RRC1</accession>
<feature type="transmembrane region" description="Helical" evidence="2">
    <location>
        <begin position="200"/>
        <end position="218"/>
    </location>
</feature>
<keyword evidence="2" id="KW-1133">Transmembrane helix</keyword>
<feature type="transmembrane region" description="Helical" evidence="2">
    <location>
        <begin position="70"/>
        <end position="88"/>
    </location>
</feature>
<sequence>MNRGVLLCAAGLHMATQSALAPFYPKLFREAFGVREFGATGGFLMVCQLAAIFALPLWGRATRRYPLARLVTAGQSAAVLLAASLALAPDFTTFTVLSVLLIAAKSVVLLAYPSIARSHGKGLFPGVLQYVAVLHAASIAATLLGTVVVTVPNPRTALPLLAVAELGLLLLVTAVAAVGRRSAGRWAQPTAPGAQSDKPRVAHLAAFVLAYAVAVYAVRPYFTEYATAGGSSTQEAALLFVLPHIAVLAVLPAASALRNRLGSALLPTALALGAAGLAWQAMTADPVVLGAARVLFGAALGLSQVTLDHRVLKTSGNSASYSLIATAQTAGLLLAPLLATFTAKADLTGPLLAGAALLTLLALLTPTERHDPHEHAPRPRTPRRVAGVLARGESSAARQDPVGVRVRGTDQARSA</sequence>
<evidence type="ECO:0000313" key="3">
    <source>
        <dbReference type="EMBL" id="MDI3386987.1"/>
    </source>
</evidence>
<dbReference type="SUPFAM" id="SSF103473">
    <property type="entry name" value="MFS general substrate transporter"/>
    <property type="match status" value="1"/>
</dbReference>
<protein>
    <recommendedName>
        <fullName evidence="5">MFS transporter</fullName>
    </recommendedName>
</protein>
<dbReference type="RefSeq" id="WP_282513270.1">
    <property type="nucleotide sequence ID" value="NZ_JASCIR010000008.1"/>
</dbReference>
<proteinExistence type="predicted"/>
<name>A0ABT6RRC1_9ACTN</name>
<feature type="transmembrane region" description="Helical" evidence="2">
    <location>
        <begin position="319"/>
        <end position="341"/>
    </location>
</feature>
<feature type="transmembrane region" description="Helical" evidence="2">
    <location>
        <begin position="36"/>
        <end position="58"/>
    </location>
</feature>
<dbReference type="InterPro" id="IPR036259">
    <property type="entry name" value="MFS_trans_sf"/>
</dbReference>
<dbReference type="Proteomes" id="UP001224661">
    <property type="component" value="Unassembled WGS sequence"/>
</dbReference>
<organism evidence="3 4">
    <name type="scientific">Streptomyces solicavernae</name>
    <dbReference type="NCBI Taxonomy" id="3043614"/>
    <lineage>
        <taxon>Bacteria</taxon>
        <taxon>Bacillati</taxon>
        <taxon>Actinomycetota</taxon>
        <taxon>Actinomycetes</taxon>
        <taxon>Kitasatosporales</taxon>
        <taxon>Streptomycetaceae</taxon>
        <taxon>Streptomyces</taxon>
    </lineage>
</organism>
<evidence type="ECO:0008006" key="5">
    <source>
        <dbReference type="Google" id="ProtNLM"/>
    </source>
</evidence>
<keyword evidence="4" id="KW-1185">Reference proteome</keyword>
<feature type="transmembrane region" description="Helical" evidence="2">
    <location>
        <begin position="264"/>
        <end position="282"/>
    </location>
</feature>
<feature type="transmembrane region" description="Helical" evidence="2">
    <location>
        <begin position="347"/>
        <end position="365"/>
    </location>
</feature>
<feature type="transmembrane region" description="Helical" evidence="2">
    <location>
        <begin position="127"/>
        <end position="151"/>
    </location>
</feature>
<feature type="transmembrane region" description="Helical" evidence="2">
    <location>
        <begin position="238"/>
        <end position="257"/>
    </location>
</feature>
<feature type="transmembrane region" description="Helical" evidence="2">
    <location>
        <begin position="94"/>
        <end position="115"/>
    </location>
</feature>
<dbReference type="Gene3D" id="1.20.1250.20">
    <property type="entry name" value="MFS general substrate transporter like domains"/>
    <property type="match status" value="1"/>
</dbReference>
<reference evidence="3 4" key="1">
    <citation type="submission" date="2023-05" db="EMBL/GenBank/DDBJ databases">
        <title>Draft genome sequence of Streptomyces sp. B-S-A8 isolated from a cave soil in Thailand.</title>
        <authorList>
            <person name="Chamroensaksri N."/>
            <person name="Muangham S."/>
        </authorList>
    </citation>
    <scope>NUCLEOTIDE SEQUENCE [LARGE SCALE GENOMIC DNA]</scope>
    <source>
        <strain evidence="3 4">B-S-A8</strain>
    </source>
</reference>